<evidence type="ECO:0000256" key="3">
    <source>
        <dbReference type="ARBA" id="ARBA00022692"/>
    </source>
</evidence>
<comment type="subcellular location">
    <subcellularLocation>
        <location evidence="1">Cell outer membrane</location>
    </subcellularLocation>
</comment>
<dbReference type="SUPFAM" id="SSF56954">
    <property type="entry name" value="Outer membrane efflux proteins (OEP)"/>
    <property type="match status" value="2"/>
</dbReference>
<gene>
    <name evidence="7" type="ORF">OS242_09945</name>
</gene>
<keyword evidence="5" id="KW-0998">Cell outer membrane</keyword>
<evidence type="ECO:0000256" key="1">
    <source>
        <dbReference type="ARBA" id="ARBA00004442"/>
    </source>
</evidence>
<keyword evidence="6" id="KW-0732">Signal</keyword>
<proteinExistence type="predicted"/>
<keyword evidence="8" id="KW-1185">Reference proteome</keyword>
<dbReference type="RefSeq" id="WP_267151532.1">
    <property type="nucleotide sequence ID" value="NZ_JAPMLT010000004.1"/>
</dbReference>
<dbReference type="PANTHER" id="PTHR30026:SF20">
    <property type="entry name" value="OUTER MEMBRANE PROTEIN TOLC"/>
    <property type="match status" value="1"/>
</dbReference>
<evidence type="ECO:0000313" key="8">
    <source>
        <dbReference type="Proteomes" id="UP001208017"/>
    </source>
</evidence>
<dbReference type="Proteomes" id="UP001208017">
    <property type="component" value="Unassembled WGS sequence"/>
</dbReference>
<organism evidence="7 8">
    <name type="scientific">Tumebacillus lacus</name>
    <dbReference type="NCBI Taxonomy" id="2995335"/>
    <lineage>
        <taxon>Bacteria</taxon>
        <taxon>Bacillati</taxon>
        <taxon>Bacillota</taxon>
        <taxon>Bacilli</taxon>
        <taxon>Bacillales</taxon>
        <taxon>Alicyclobacillaceae</taxon>
        <taxon>Tumebacillus</taxon>
    </lineage>
</organism>
<dbReference type="Gene3D" id="1.20.1600.10">
    <property type="entry name" value="Outer membrane efflux proteins (OEP)"/>
    <property type="match status" value="1"/>
</dbReference>
<evidence type="ECO:0000256" key="2">
    <source>
        <dbReference type="ARBA" id="ARBA00022452"/>
    </source>
</evidence>
<dbReference type="EMBL" id="JAPMLT010000004">
    <property type="protein sequence ID" value="MCX7570284.1"/>
    <property type="molecule type" value="Genomic_DNA"/>
</dbReference>
<evidence type="ECO:0000313" key="7">
    <source>
        <dbReference type="EMBL" id="MCX7570284.1"/>
    </source>
</evidence>
<evidence type="ECO:0000256" key="6">
    <source>
        <dbReference type="SAM" id="SignalP"/>
    </source>
</evidence>
<keyword evidence="2" id="KW-1134">Transmembrane beta strand</keyword>
<feature type="chain" id="PRO_5046821819" evidence="6">
    <location>
        <begin position="22"/>
        <end position="566"/>
    </location>
</feature>
<keyword evidence="4" id="KW-0472">Membrane</keyword>
<protein>
    <submittedName>
        <fullName evidence="7">TolC family protein</fullName>
    </submittedName>
</protein>
<name>A0ABT3X056_9BACL</name>
<comment type="caution">
    <text evidence="7">The sequence shown here is derived from an EMBL/GenBank/DDBJ whole genome shotgun (WGS) entry which is preliminary data.</text>
</comment>
<evidence type="ECO:0000256" key="4">
    <source>
        <dbReference type="ARBA" id="ARBA00023136"/>
    </source>
</evidence>
<keyword evidence="3" id="KW-0812">Transmembrane</keyword>
<dbReference type="InterPro" id="IPR051906">
    <property type="entry name" value="TolC-like"/>
</dbReference>
<sequence length="566" mass="63256">MTVKYTRILSICLAVSVAVQAAALPVAHAANGPLLNMQSALDIGQKNSPDLQDLAATLDQKKIELQQAQKVKRAKPNSLAKNIDVQMKVPTACSALSRTEREIKLKTLSVRLDIEKMYMNAYLAEVAYDNAVRMQADTRKMRDDVRAKNRFGLATDDQVKAAEEAMEKADSEVKMAELAFKGSRLDLGGKTGLDLEADYRFDIRKKWAPLDQGVLFLLLDRAEQTDLDLYKAVEDRKLAQGKVNATHQIFQRKFGWGTARMVAGMYTKPDGSTDYPAFMRDYEAMLQNVKEKWEWFFFFPAPWIIILPIPKPWLQGEYDGLRFFEDIRYSLPVSMMDLDKAKLKEADTRKNVINKIKKSYLDAKQTEEAYIQTLKARDVAREQLRAAESKVKFGKITEEELLKVREAYIKKEQTVLSSFVAYQSMLSQLDAFSGGAISQRYRPGEIPPPYNVDSGLGPMKPPAAAAVKPLGKWKLKERAESLSSEFSVEPDAVPGVTHFQLVTKDGKSIGAAAPVKEKVIHLNLVFADLQQLKVILLNGSTKLAEAELEGMGEGLLLPAQKEGATP</sequence>
<accession>A0ABT3X056</accession>
<dbReference type="PANTHER" id="PTHR30026">
    <property type="entry name" value="OUTER MEMBRANE PROTEIN TOLC"/>
    <property type="match status" value="1"/>
</dbReference>
<feature type="signal peptide" evidence="6">
    <location>
        <begin position="1"/>
        <end position="21"/>
    </location>
</feature>
<evidence type="ECO:0000256" key="5">
    <source>
        <dbReference type="ARBA" id="ARBA00023237"/>
    </source>
</evidence>
<reference evidence="7 8" key="1">
    <citation type="submission" date="2022-11" db="EMBL/GenBank/DDBJ databases">
        <title>Study of microbial diversity in lake waters.</title>
        <authorList>
            <person name="Zhang J."/>
        </authorList>
    </citation>
    <scope>NUCLEOTIDE SEQUENCE [LARGE SCALE GENOMIC DNA]</scope>
    <source>
        <strain evidence="7 8">DT12</strain>
    </source>
</reference>